<dbReference type="OrthoDB" id="674290at2759"/>
<evidence type="ECO:0000313" key="3">
    <source>
        <dbReference type="Proteomes" id="UP000604825"/>
    </source>
</evidence>
<evidence type="ECO:0000313" key="2">
    <source>
        <dbReference type="EMBL" id="CAD6248188.1"/>
    </source>
</evidence>
<feature type="region of interest" description="Disordered" evidence="1">
    <location>
        <begin position="189"/>
        <end position="234"/>
    </location>
</feature>
<sequence length="281" mass="30425">MTEPEGSAAGSSWLPCRSQSQQHQQRQQKGFVSLASNDRKESEFRTGKALIIMVESVRSNMRVPNFLSVCWFGCPVGEVVMCAGLQGIHAWIVVIGHHALMHVGVSLSGCQQPQSHMSSCLEAGTVYSSSVETGLPELKKKQQLVHSTRVEDRHGHQHQQHQDGSKVWVLGLSGAGIAALPLQQLKPVKTGRRRHAATAATEEEGEEEPVTPRGEGWRIPTEAATCPPAPKKPRTAVSIIRGTAAAAGRRCNYNGGEVLDEFFRVPADLEAVFVARAAKAN</sequence>
<dbReference type="EMBL" id="CAJGYO010000007">
    <property type="protein sequence ID" value="CAD6248188.1"/>
    <property type="molecule type" value="Genomic_DNA"/>
</dbReference>
<feature type="compositionally biased region" description="Low complexity" evidence="1">
    <location>
        <begin position="17"/>
        <end position="28"/>
    </location>
</feature>
<dbReference type="AlphaFoldDB" id="A0A811PXQ4"/>
<keyword evidence="3" id="KW-1185">Reference proteome</keyword>
<dbReference type="Proteomes" id="UP000604825">
    <property type="component" value="Unassembled WGS sequence"/>
</dbReference>
<name>A0A811PXQ4_9POAL</name>
<proteinExistence type="predicted"/>
<protein>
    <submittedName>
        <fullName evidence="2">Uncharacterized protein</fullName>
    </submittedName>
</protein>
<evidence type="ECO:0000256" key="1">
    <source>
        <dbReference type="SAM" id="MobiDB-lite"/>
    </source>
</evidence>
<dbReference type="PANTHER" id="PTHR35162">
    <property type="entry name" value="OS08G0516600 PROTEIN"/>
    <property type="match status" value="1"/>
</dbReference>
<dbReference type="PANTHER" id="PTHR35162:SF6">
    <property type="match status" value="1"/>
</dbReference>
<reference evidence="2" key="1">
    <citation type="submission" date="2020-10" db="EMBL/GenBank/DDBJ databases">
        <authorList>
            <person name="Han B."/>
            <person name="Lu T."/>
            <person name="Zhao Q."/>
            <person name="Huang X."/>
            <person name="Zhao Y."/>
        </authorList>
    </citation>
    <scope>NUCLEOTIDE SEQUENCE</scope>
</reference>
<feature type="region of interest" description="Disordered" evidence="1">
    <location>
        <begin position="1"/>
        <end position="32"/>
    </location>
</feature>
<comment type="caution">
    <text evidence="2">The sequence shown here is derived from an EMBL/GenBank/DDBJ whole genome shotgun (WGS) entry which is preliminary data.</text>
</comment>
<organism evidence="2 3">
    <name type="scientific">Miscanthus lutarioriparius</name>
    <dbReference type="NCBI Taxonomy" id="422564"/>
    <lineage>
        <taxon>Eukaryota</taxon>
        <taxon>Viridiplantae</taxon>
        <taxon>Streptophyta</taxon>
        <taxon>Embryophyta</taxon>
        <taxon>Tracheophyta</taxon>
        <taxon>Spermatophyta</taxon>
        <taxon>Magnoliopsida</taxon>
        <taxon>Liliopsida</taxon>
        <taxon>Poales</taxon>
        <taxon>Poaceae</taxon>
        <taxon>PACMAD clade</taxon>
        <taxon>Panicoideae</taxon>
        <taxon>Andropogonodae</taxon>
        <taxon>Andropogoneae</taxon>
        <taxon>Saccharinae</taxon>
        <taxon>Miscanthus</taxon>
    </lineage>
</organism>
<dbReference type="InterPro" id="IPR053115">
    <property type="entry name" value="CDK_inhibitor"/>
</dbReference>
<accession>A0A811PXQ4</accession>
<gene>
    <name evidence="2" type="ORF">NCGR_LOCUS32344</name>
</gene>